<proteinExistence type="predicted"/>
<dbReference type="PROSITE" id="PS50109">
    <property type="entry name" value="HIS_KIN"/>
    <property type="match status" value="1"/>
</dbReference>
<dbReference type="PROSITE" id="PS50110">
    <property type="entry name" value="RESPONSE_REGULATORY"/>
    <property type="match status" value="1"/>
</dbReference>
<dbReference type="GO" id="GO:0000155">
    <property type="term" value="F:phosphorelay sensor kinase activity"/>
    <property type="evidence" value="ECO:0007669"/>
    <property type="project" value="InterPro"/>
</dbReference>
<dbReference type="GO" id="GO:0009927">
    <property type="term" value="F:histidine phosphotransfer kinase activity"/>
    <property type="evidence" value="ECO:0007669"/>
    <property type="project" value="TreeGrafter"/>
</dbReference>
<evidence type="ECO:0000256" key="2">
    <source>
        <dbReference type="ARBA" id="ARBA00012438"/>
    </source>
</evidence>
<evidence type="ECO:0000256" key="4">
    <source>
        <dbReference type="ARBA" id="ARBA00022679"/>
    </source>
</evidence>
<dbReference type="PANTHER" id="PTHR43047">
    <property type="entry name" value="TWO-COMPONENT HISTIDINE PROTEIN KINASE"/>
    <property type="match status" value="1"/>
</dbReference>
<dbReference type="SUPFAM" id="SSF52172">
    <property type="entry name" value="CheY-like"/>
    <property type="match status" value="1"/>
</dbReference>
<comment type="caution">
    <text evidence="10">The sequence shown here is derived from an EMBL/GenBank/DDBJ whole genome shotgun (WGS) entry which is preliminary data.</text>
</comment>
<feature type="domain" description="Histidine kinase" evidence="8">
    <location>
        <begin position="122"/>
        <end position="337"/>
    </location>
</feature>
<dbReference type="Proteomes" id="UP000032670">
    <property type="component" value="Unassembled WGS sequence"/>
</dbReference>
<evidence type="ECO:0000259" key="8">
    <source>
        <dbReference type="PROSITE" id="PS50109"/>
    </source>
</evidence>
<dbReference type="InterPro" id="IPR011006">
    <property type="entry name" value="CheY-like_superfamily"/>
</dbReference>
<keyword evidence="3 6" id="KW-0597">Phosphoprotein</keyword>
<dbReference type="AlphaFoldDB" id="A0A0D6NK75"/>
<dbReference type="Pfam" id="PF00512">
    <property type="entry name" value="HisKA"/>
    <property type="match status" value="1"/>
</dbReference>
<evidence type="ECO:0000313" key="10">
    <source>
        <dbReference type="EMBL" id="GAN66497.1"/>
    </source>
</evidence>
<dbReference type="CDD" id="cd16922">
    <property type="entry name" value="HATPase_EvgS-ArcB-TorS-like"/>
    <property type="match status" value="1"/>
</dbReference>
<dbReference type="GeneID" id="76204640"/>
<evidence type="ECO:0000259" key="9">
    <source>
        <dbReference type="PROSITE" id="PS50110"/>
    </source>
</evidence>
<evidence type="ECO:0000256" key="6">
    <source>
        <dbReference type="PROSITE-ProRule" id="PRU00169"/>
    </source>
</evidence>
<dbReference type="Pfam" id="PF00072">
    <property type="entry name" value="Response_reg"/>
    <property type="match status" value="1"/>
</dbReference>
<comment type="catalytic activity">
    <reaction evidence="1">
        <text>ATP + protein L-histidine = ADP + protein N-phospho-L-histidine.</text>
        <dbReference type="EC" id="2.7.13.3"/>
    </reaction>
</comment>
<protein>
    <recommendedName>
        <fullName evidence="2">histidine kinase</fullName>
        <ecNumber evidence="2">2.7.13.3</ecNumber>
    </recommendedName>
</protein>
<organism evidence="10 11">
    <name type="scientific">Acetobacter orientalis</name>
    <dbReference type="NCBI Taxonomy" id="146474"/>
    <lineage>
        <taxon>Bacteria</taxon>
        <taxon>Pseudomonadati</taxon>
        <taxon>Pseudomonadota</taxon>
        <taxon>Alphaproteobacteria</taxon>
        <taxon>Acetobacterales</taxon>
        <taxon>Acetobacteraceae</taxon>
        <taxon>Acetobacter</taxon>
    </lineage>
</organism>
<dbReference type="SUPFAM" id="SSF55874">
    <property type="entry name" value="ATPase domain of HSP90 chaperone/DNA topoisomerase II/histidine kinase"/>
    <property type="match status" value="1"/>
</dbReference>
<keyword evidence="11" id="KW-1185">Reference proteome</keyword>
<feature type="modified residue" description="4-aspartylphosphate" evidence="6">
    <location>
        <position position="412"/>
    </location>
</feature>
<dbReference type="Pfam" id="PF02518">
    <property type="entry name" value="HATPase_c"/>
    <property type="match status" value="1"/>
</dbReference>
<keyword evidence="7" id="KW-0472">Membrane</keyword>
<dbReference type="EMBL" id="BAMX01000022">
    <property type="protein sequence ID" value="GAN66497.1"/>
    <property type="molecule type" value="Genomic_DNA"/>
</dbReference>
<gene>
    <name evidence="10" type="ORF">Abor_022_074</name>
</gene>
<keyword evidence="7" id="KW-1133">Transmembrane helix</keyword>
<evidence type="ECO:0000256" key="3">
    <source>
        <dbReference type="ARBA" id="ARBA00022553"/>
    </source>
</evidence>
<keyword evidence="5 10" id="KW-0418">Kinase</keyword>
<dbReference type="SMART" id="SM00448">
    <property type="entry name" value="REC"/>
    <property type="match status" value="1"/>
</dbReference>
<evidence type="ECO:0000256" key="5">
    <source>
        <dbReference type="ARBA" id="ARBA00022777"/>
    </source>
</evidence>
<dbReference type="InterPro" id="IPR004358">
    <property type="entry name" value="Sig_transdc_His_kin-like_C"/>
</dbReference>
<dbReference type="PANTHER" id="PTHR43047:SF72">
    <property type="entry name" value="OSMOSENSING HISTIDINE PROTEIN KINASE SLN1"/>
    <property type="match status" value="1"/>
</dbReference>
<evidence type="ECO:0000256" key="7">
    <source>
        <dbReference type="SAM" id="Phobius"/>
    </source>
</evidence>
<dbReference type="STRING" id="1231341.Abor_022_074"/>
<dbReference type="InterPro" id="IPR005467">
    <property type="entry name" value="His_kinase_dom"/>
</dbReference>
<evidence type="ECO:0000256" key="1">
    <source>
        <dbReference type="ARBA" id="ARBA00000085"/>
    </source>
</evidence>
<dbReference type="EC" id="2.7.13.3" evidence="2"/>
<dbReference type="SUPFAM" id="SSF47384">
    <property type="entry name" value="Homodimeric domain of signal transducing histidine kinase"/>
    <property type="match status" value="1"/>
</dbReference>
<dbReference type="FunFam" id="3.30.565.10:FF:000049">
    <property type="entry name" value="Two-component sensor histidine kinase"/>
    <property type="match status" value="1"/>
</dbReference>
<reference evidence="10 11" key="1">
    <citation type="submission" date="2012-11" db="EMBL/GenBank/DDBJ databases">
        <title>Whole genome sequence of Acetobacter orientalis 21F-2.</title>
        <authorList>
            <person name="Azuma Y."/>
            <person name="Higashiura N."/>
            <person name="Hirakawa H."/>
            <person name="Matsushita K."/>
        </authorList>
    </citation>
    <scope>NUCLEOTIDE SEQUENCE [LARGE SCALE GENOMIC DNA]</scope>
    <source>
        <strain evidence="10 11">21F-2</strain>
    </source>
</reference>
<feature type="transmembrane region" description="Helical" evidence="7">
    <location>
        <begin position="21"/>
        <end position="40"/>
    </location>
</feature>
<keyword evidence="4" id="KW-0808">Transferase</keyword>
<dbReference type="SMART" id="SM00387">
    <property type="entry name" value="HATPase_c"/>
    <property type="match status" value="1"/>
</dbReference>
<dbReference type="Gene3D" id="3.30.565.10">
    <property type="entry name" value="Histidine kinase-like ATPase, C-terminal domain"/>
    <property type="match status" value="1"/>
</dbReference>
<dbReference type="PRINTS" id="PR00344">
    <property type="entry name" value="BCTRLSENSOR"/>
</dbReference>
<dbReference type="RefSeq" id="WP_084594460.1">
    <property type="nucleotide sequence ID" value="NZ_BAMX01000022.1"/>
</dbReference>
<dbReference type="CDD" id="cd00156">
    <property type="entry name" value="REC"/>
    <property type="match status" value="1"/>
</dbReference>
<dbReference type="Gene3D" id="3.40.50.2300">
    <property type="match status" value="1"/>
</dbReference>
<dbReference type="InterPro" id="IPR036890">
    <property type="entry name" value="HATPase_C_sf"/>
</dbReference>
<dbReference type="InterPro" id="IPR003661">
    <property type="entry name" value="HisK_dim/P_dom"/>
</dbReference>
<accession>A0A0D6NK75</accession>
<feature type="transmembrane region" description="Helical" evidence="7">
    <location>
        <begin position="46"/>
        <end position="66"/>
    </location>
</feature>
<name>A0A0D6NK75_9PROT</name>
<evidence type="ECO:0000313" key="11">
    <source>
        <dbReference type="Proteomes" id="UP000032670"/>
    </source>
</evidence>
<sequence>MMISKRSEGELQSRSIVAMRLVIGSFSILLFVAVFGFGWALGLRNIGLWLALGGIVTVLAGIVACLRALQNKYRCIAEEKIQNCEKALKIERDIFTQAQAELRKTHDAAIAANEAKTRYLISVSHDIRSPLNTIYGYAQLLERGTRFSPTEAGAVIRQSAEYLTSLVEALLEVSKIESRQIEIQSDVVSIKDLLDHIVMMFQVQAHAKGLKLNFVVHDSLPAKVKTDEKRLRQILVNLLSNAIKYTDAGCVTLSVHYRSEVARIEVSDTGTGVEAHDLERIFEPFERGRDDQTRGKPGIGLGLAITRVLTQMLGGDITVESHLGIGSTFCLRLMLPSVHTQYDKESVLHSKGKISGYEGRPRCIVVVDNDVLQCDFLEALLVPLGFVVHKAHDGHSGMQAVIQSDPDMVLLDMKMPGEDGLIIAAKIRSQEKRNPAIVIVSANTAELSADAALAAYYDDFVTKPVDSNALLATIGNVLHLEWICAEQNEPESEAPLRSEADFSSLSAQIRQHFPQIRQAAELGHIRGVETVLNSLAIETESDKVFVAIIKRYAHDFDLAAITRAINDAEL</sequence>
<dbReference type="InterPro" id="IPR036097">
    <property type="entry name" value="HisK_dim/P_sf"/>
</dbReference>
<dbReference type="GO" id="GO:0005886">
    <property type="term" value="C:plasma membrane"/>
    <property type="evidence" value="ECO:0007669"/>
    <property type="project" value="TreeGrafter"/>
</dbReference>
<dbReference type="Gene3D" id="1.10.287.130">
    <property type="match status" value="1"/>
</dbReference>
<dbReference type="SMART" id="SM00388">
    <property type="entry name" value="HisKA"/>
    <property type="match status" value="1"/>
</dbReference>
<dbReference type="CDD" id="cd00082">
    <property type="entry name" value="HisKA"/>
    <property type="match status" value="1"/>
</dbReference>
<feature type="domain" description="Response regulatory" evidence="9">
    <location>
        <begin position="363"/>
        <end position="478"/>
    </location>
</feature>
<keyword evidence="7" id="KW-0812">Transmembrane</keyword>
<dbReference type="InterPro" id="IPR001789">
    <property type="entry name" value="Sig_transdc_resp-reg_receiver"/>
</dbReference>
<dbReference type="InterPro" id="IPR003594">
    <property type="entry name" value="HATPase_dom"/>
</dbReference>